<evidence type="ECO:0000313" key="1">
    <source>
        <dbReference type="EMBL" id="KAK3702505.1"/>
    </source>
</evidence>
<accession>A0ACC3MTW2</accession>
<sequence length="487" mass="53739">MVTVEYDYKDFDDLLAGVELLKDSSQESLTNAAADIDLHDDDNDCLMHGEICSSTPKETDNLLSDELMDASPSFHKLGLSQLPLPDVSRETEDERSAPLPQAVSDTTANASHSSSSEPSNRSSMSVTGKIEAVFEEIADALLQEKNELTLTLLRRTRPQKVSAMSPIETNKPPQSVVSKRICFPGKTAEEAWRFTVVVRILELTHEALRNGTVLSKRDIYYRDPALFGKQAHVDRYVDDIAFTFGVQRSKLNVTAVAKGLISGAINICRRDGSIVEASSDREGMLVPSLRDVLSINMTAVRWILVVEKEATFRSIAASTFWDMISAQGVMLTAKGYPDIASRAFLRWLSTSSPRNGFASPPVYGLVDFDPDGLAILSIYKHGSIRLAHENADLCVPQMQWLGLRREHMMIGGDDLHASQGLLSLTARDRRKAVKMLERCATQGNDAELQVRAALQDMLMLNTKAELQLLDAVPDGMTRLLMSKLGIL</sequence>
<keyword evidence="2" id="KW-1185">Reference proteome</keyword>
<dbReference type="Proteomes" id="UP001281147">
    <property type="component" value="Unassembled WGS sequence"/>
</dbReference>
<organism evidence="1 2">
    <name type="scientific">Vermiconidia calcicola</name>
    <dbReference type="NCBI Taxonomy" id="1690605"/>
    <lineage>
        <taxon>Eukaryota</taxon>
        <taxon>Fungi</taxon>
        <taxon>Dikarya</taxon>
        <taxon>Ascomycota</taxon>
        <taxon>Pezizomycotina</taxon>
        <taxon>Dothideomycetes</taxon>
        <taxon>Dothideomycetidae</taxon>
        <taxon>Mycosphaerellales</taxon>
        <taxon>Extremaceae</taxon>
        <taxon>Vermiconidia</taxon>
    </lineage>
</organism>
<reference evidence="1" key="1">
    <citation type="submission" date="2023-07" db="EMBL/GenBank/DDBJ databases">
        <title>Black Yeasts Isolated from many extreme environments.</title>
        <authorList>
            <person name="Coleine C."/>
            <person name="Stajich J.E."/>
            <person name="Selbmann L."/>
        </authorList>
    </citation>
    <scope>NUCLEOTIDE SEQUENCE</scope>
    <source>
        <strain evidence="1">CCFEE 5714</strain>
    </source>
</reference>
<protein>
    <submittedName>
        <fullName evidence="1">Endodeoxyribonuclease</fullName>
    </submittedName>
</protein>
<name>A0ACC3MTW2_9PEZI</name>
<dbReference type="EMBL" id="JAUTXU010000160">
    <property type="protein sequence ID" value="KAK3702505.1"/>
    <property type="molecule type" value="Genomic_DNA"/>
</dbReference>
<comment type="caution">
    <text evidence="1">The sequence shown here is derived from an EMBL/GenBank/DDBJ whole genome shotgun (WGS) entry which is preliminary data.</text>
</comment>
<proteinExistence type="predicted"/>
<gene>
    <name evidence="1" type="primary">SPO11_2</name>
    <name evidence="1" type="ORF">LTR37_014867</name>
</gene>
<evidence type="ECO:0000313" key="2">
    <source>
        <dbReference type="Proteomes" id="UP001281147"/>
    </source>
</evidence>